<dbReference type="InterPro" id="IPR008040">
    <property type="entry name" value="Hydant_A_N"/>
</dbReference>
<dbReference type="Pfam" id="PF05378">
    <property type="entry name" value="Hydant_A_N"/>
    <property type="match status" value="1"/>
</dbReference>
<protein>
    <submittedName>
        <fullName evidence="6">Acetophenone carboxylase gamma subunit</fullName>
        <ecNumber evidence="6">6.4.1.8</ecNumber>
    </submittedName>
</protein>
<evidence type="ECO:0000259" key="4">
    <source>
        <dbReference type="Pfam" id="PF02538"/>
    </source>
</evidence>
<dbReference type="InterPro" id="IPR003692">
    <property type="entry name" value="Hydantoinase_B"/>
</dbReference>
<feature type="domain" description="Hydantoinase A/oxoprolinase" evidence="3">
    <location>
        <begin position="292"/>
        <end position="566"/>
    </location>
</feature>
<feature type="region of interest" description="Disordered" evidence="2">
    <location>
        <begin position="1292"/>
        <end position="1313"/>
    </location>
</feature>
<proteinExistence type="inferred from homology"/>
<keyword evidence="7" id="KW-1185">Reference proteome</keyword>
<dbReference type="GO" id="GO:0005829">
    <property type="term" value="C:cytosol"/>
    <property type="evidence" value="ECO:0007669"/>
    <property type="project" value="TreeGrafter"/>
</dbReference>
<evidence type="ECO:0000313" key="7">
    <source>
        <dbReference type="Proteomes" id="UP000315003"/>
    </source>
</evidence>
<feature type="region of interest" description="Disordered" evidence="2">
    <location>
        <begin position="761"/>
        <end position="781"/>
    </location>
</feature>
<dbReference type="GO" id="GO:0016874">
    <property type="term" value="F:ligase activity"/>
    <property type="evidence" value="ECO:0007669"/>
    <property type="project" value="UniProtKB-KW"/>
</dbReference>
<evidence type="ECO:0000259" key="3">
    <source>
        <dbReference type="Pfam" id="PF01968"/>
    </source>
</evidence>
<name>A0A517T0C9_9BACT</name>
<evidence type="ECO:0000313" key="6">
    <source>
        <dbReference type="EMBL" id="QDT61837.1"/>
    </source>
</evidence>
<evidence type="ECO:0000256" key="1">
    <source>
        <dbReference type="ARBA" id="ARBA00010403"/>
    </source>
</evidence>
<dbReference type="OrthoDB" id="9768323at2"/>
<gene>
    <name evidence="6" type="primary">apc3</name>
    <name evidence="6" type="ORF">SV7mr_43780</name>
</gene>
<feature type="compositionally biased region" description="Polar residues" evidence="2">
    <location>
        <begin position="772"/>
        <end position="781"/>
    </location>
</feature>
<dbReference type="PANTHER" id="PTHR11365:SF23">
    <property type="entry name" value="HYPOTHETICAL 5-OXOPROLINASE (EUROFUNG)-RELATED"/>
    <property type="match status" value="1"/>
</dbReference>
<dbReference type="InterPro" id="IPR002821">
    <property type="entry name" value="Hydantoinase_A"/>
</dbReference>
<comment type="similarity">
    <text evidence="1">Belongs to the oxoprolinase family.</text>
</comment>
<dbReference type="EMBL" id="CP036272">
    <property type="protein sequence ID" value="QDT61837.1"/>
    <property type="molecule type" value="Genomic_DNA"/>
</dbReference>
<dbReference type="GO" id="GO:0006749">
    <property type="term" value="P:glutathione metabolic process"/>
    <property type="evidence" value="ECO:0007669"/>
    <property type="project" value="TreeGrafter"/>
</dbReference>
<dbReference type="Pfam" id="PF01968">
    <property type="entry name" value="Hydantoinase_A"/>
    <property type="match status" value="1"/>
</dbReference>
<accession>A0A517T0C9</accession>
<dbReference type="Pfam" id="PF02538">
    <property type="entry name" value="Hydantoinase_B"/>
    <property type="match status" value="1"/>
</dbReference>
<dbReference type="Proteomes" id="UP000315003">
    <property type="component" value="Chromosome"/>
</dbReference>
<evidence type="ECO:0000256" key="2">
    <source>
        <dbReference type="SAM" id="MobiDB-lite"/>
    </source>
</evidence>
<dbReference type="RefSeq" id="WP_145276170.1">
    <property type="nucleotide sequence ID" value="NZ_CP036272.1"/>
</dbReference>
<evidence type="ECO:0000259" key="5">
    <source>
        <dbReference type="Pfam" id="PF05378"/>
    </source>
</evidence>
<dbReference type="EC" id="6.4.1.8" evidence="6"/>
<organism evidence="6 7">
    <name type="scientific">Stieleria bergensis</name>
    <dbReference type="NCBI Taxonomy" id="2528025"/>
    <lineage>
        <taxon>Bacteria</taxon>
        <taxon>Pseudomonadati</taxon>
        <taxon>Planctomycetota</taxon>
        <taxon>Planctomycetia</taxon>
        <taxon>Pirellulales</taxon>
        <taxon>Pirellulaceae</taxon>
        <taxon>Stieleria</taxon>
    </lineage>
</organism>
<feature type="domain" description="Hydantoinase/oxoprolinase N-terminal" evidence="5">
    <location>
        <begin position="155"/>
        <end position="272"/>
    </location>
</feature>
<keyword evidence="6" id="KW-0436">Ligase</keyword>
<dbReference type="PANTHER" id="PTHR11365">
    <property type="entry name" value="5-OXOPROLINASE RELATED"/>
    <property type="match status" value="1"/>
</dbReference>
<sequence length="1313" mass="139937">MPTCTVSADVGGTFTDCLIDSVDATGQQQVGCIKVLSSGIIRARAIQQASPQQFQLQLPPELLSSLPGNTLPDGFFVGARVCLLAGVDAEPLGSIVEFAGDTHRLTLDGSPTATASPNESDDCLLEIDCQLESPVLATHLLLGIPIGSALPAIEARIGTTKGTNALLTRGGADTALITTAGFKDVLRIGNQDRSDLFELTVRNHQPLADQVVEISARRDSDGEVLQELDRDQVQSLLEQLKQDGIQSVAISLLHAHVNAADEIEVQRLAQSMGFAQVCRSSEVSPLIHLVSRSQTTCLDAYLGPILTHYVQRVQNQFGGDRCQLELMTSSGNLVPASQFRGRDSVLSGPAGGVVGLSHVALEHDQPLAIGLDMGGTSTDVSRYDGQVGRRYETKIADIRLMTPMMDIHTVAAGGGSVCDYVDGRLLVGPGSAGAAPGPACYGAGGPLTITDINLILGRIAVDRFPFPLDIQAAQSRLQHVTEKMPQPPASIESLAEGFIEIAVTHMAEAVRAITTARGRDARDHALIGFGGAAAQHLCRVADALQMKTIIDHPRASVLSALGIGVAPTGTIQTTGIYQTLSQLDDQQLHDAVTRLVAQTETQPAVASELTCRVNAQVDCRYVGTEATIALPYAEETRVALASIAKAFHQEHQSRYGYQREDAEIEVVSIRVERTAWDLGRLDRLSLSQQSGPEHPAAPELREVFYQGQWRAFQSIDRNSLSPGDSIPSCSLVVSDQSTLIVEADWSGTVTADGSIVLRAQQQPRQQAEHGNKTQSHQQTSTNRVIRMEIIARRMQSIADAMGQVLQRTAISVNVKERLDFSCAVFQADGTLIANAPHVPVHLGAMGHTVRALQAQFPTMYRGDCYVSNDPYRGGSHLPDVTVVTPVFRPDSQEPDFFVASRAHHAEIGGITPGSMPPAATHLAEEGVLISGFALVRQAKTYESELASQLAGAAYPSRNVAENLADIRAQVAAGQEGVKLISELMAETPIAELNDSVNQLLRVADASVRRWIQTLPHTPLTFADQLDDGWPICVTLQRQGDRLHIDFTGTGDVHPGAFNATPSIVGSAVLYVLRCHCDSNLPLCEGALWPIDLNIPTGLLHPPSAPDPTHCAAVVAGNVETSQRVVDVLLGAIGTASDGQHAVAASQGTMNNVLIGDESFGYYETIGGGCGATARGPGANGIHSHMTNTRITDAEVLESRLPIRLIRFALRENSAGQGEHPGGQGLVREFEFLRPLTVSLLTGRRLTAPYGVAGGQNGQPGRNSLADRDGEMRSLPPCTTLAVKTGDRLIIETPGGGGWSAPQSTLMNSKHHQP</sequence>
<feature type="domain" description="Hydantoinase B/oxoprolinase" evidence="4">
    <location>
        <begin position="785"/>
        <end position="1301"/>
    </location>
</feature>
<dbReference type="GO" id="GO:0017168">
    <property type="term" value="F:5-oxoprolinase (ATP-hydrolyzing) activity"/>
    <property type="evidence" value="ECO:0007669"/>
    <property type="project" value="TreeGrafter"/>
</dbReference>
<reference evidence="6 7" key="1">
    <citation type="submission" date="2019-02" db="EMBL/GenBank/DDBJ databases">
        <title>Deep-cultivation of Planctomycetes and their phenomic and genomic characterization uncovers novel biology.</title>
        <authorList>
            <person name="Wiegand S."/>
            <person name="Jogler M."/>
            <person name="Boedeker C."/>
            <person name="Pinto D."/>
            <person name="Vollmers J."/>
            <person name="Rivas-Marin E."/>
            <person name="Kohn T."/>
            <person name="Peeters S.H."/>
            <person name="Heuer A."/>
            <person name="Rast P."/>
            <person name="Oberbeckmann S."/>
            <person name="Bunk B."/>
            <person name="Jeske O."/>
            <person name="Meyerdierks A."/>
            <person name="Storesund J.E."/>
            <person name="Kallscheuer N."/>
            <person name="Luecker S."/>
            <person name="Lage O.M."/>
            <person name="Pohl T."/>
            <person name="Merkel B.J."/>
            <person name="Hornburger P."/>
            <person name="Mueller R.-W."/>
            <person name="Bruemmer F."/>
            <person name="Labrenz M."/>
            <person name="Spormann A.M."/>
            <person name="Op den Camp H."/>
            <person name="Overmann J."/>
            <person name="Amann R."/>
            <person name="Jetten M.S.M."/>
            <person name="Mascher T."/>
            <person name="Medema M.H."/>
            <person name="Devos D.P."/>
            <person name="Kaster A.-K."/>
            <person name="Ovreas L."/>
            <person name="Rohde M."/>
            <person name="Galperin M.Y."/>
            <person name="Jogler C."/>
        </authorList>
    </citation>
    <scope>NUCLEOTIDE SEQUENCE [LARGE SCALE GENOMIC DNA]</scope>
    <source>
        <strain evidence="6 7">SV_7m_r</strain>
    </source>
</reference>
<dbReference type="InterPro" id="IPR045079">
    <property type="entry name" value="Oxoprolinase-like"/>
</dbReference>